<evidence type="ECO:0000256" key="1">
    <source>
        <dbReference type="ARBA" id="ARBA00007164"/>
    </source>
</evidence>
<keyword evidence="5" id="KW-0573">Peptidoglycan synthesis</keyword>
<keyword evidence="2 8" id="KW-0732">Signal</keyword>
<organism evidence="10 11">
    <name type="scientific">Kribbibacterium absianum</name>
    <dbReference type="NCBI Taxonomy" id="3044210"/>
    <lineage>
        <taxon>Bacteria</taxon>
        <taxon>Bacillati</taxon>
        <taxon>Actinomycetota</taxon>
        <taxon>Coriobacteriia</taxon>
        <taxon>Coriobacteriales</taxon>
        <taxon>Kribbibacteriaceae</taxon>
        <taxon>Kribbibacterium</taxon>
    </lineage>
</organism>
<feature type="chain" id="PRO_5045998032" evidence="8">
    <location>
        <begin position="27"/>
        <end position="366"/>
    </location>
</feature>
<feature type="signal peptide" evidence="8">
    <location>
        <begin position="1"/>
        <end position="26"/>
    </location>
</feature>
<dbReference type="SUPFAM" id="SSF56601">
    <property type="entry name" value="beta-lactamase/transpeptidase-like"/>
    <property type="match status" value="1"/>
</dbReference>
<dbReference type="Gene3D" id="3.40.710.10">
    <property type="entry name" value="DD-peptidase/beta-lactamase superfamily"/>
    <property type="match status" value="1"/>
</dbReference>
<name>A0ABT6ZJG8_9ACTN</name>
<dbReference type="Proteomes" id="UP001431693">
    <property type="component" value="Unassembled WGS sequence"/>
</dbReference>
<evidence type="ECO:0000256" key="6">
    <source>
        <dbReference type="ARBA" id="ARBA00023316"/>
    </source>
</evidence>
<feature type="domain" description="Peptidase S11 D-alanyl-D-alanine carboxypeptidase A N-terminal" evidence="9">
    <location>
        <begin position="34"/>
        <end position="257"/>
    </location>
</feature>
<dbReference type="PANTHER" id="PTHR21581:SF6">
    <property type="entry name" value="TRAFFICKING PROTEIN PARTICLE COMPLEX SUBUNIT 12"/>
    <property type="match status" value="1"/>
</dbReference>
<proteinExistence type="inferred from homology"/>
<dbReference type="PRINTS" id="PR00725">
    <property type="entry name" value="DADACBPTASE1"/>
</dbReference>
<comment type="caution">
    <text evidence="10">The sequence shown here is derived from an EMBL/GenBank/DDBJ whole genome shotgun (WGS) entry which is preliminary data.</text>
</comment>
<evidence type="ECO:0000313" key="10">
    <source>
        <dbReference type="EMBL" id="MDJ1128949.1"/>
    </source>
</evidence>
<dbReference type="InterPro" id="IPR018044">
    <property type="entry name" value="Peptidase_S11"/>
</dbReference>
<gene>
    <name evidence="10" type="ORF">QJ043_02480</name>
</gene>
<dbReference type="Pfam" id="PF00768">
    <property type="entry name" value="Peptidase_S11"/>
    <property type="match status" value="1"/>
</dbReference>
<protein>
    <submittedName>
        <fullName evidence="10">D-alanyl-D-alanine carboxypeptidase family protein</fullName>
        <ecNumber evidence="10">3.4.-.-</ecNumber>
    </submittedName>
</protein>
<keyword evidence="10" id="KW-0121">Carboxypeptidase</keyword>
<evidence type="ECO:0000256" key="4">
    <source>
        <dbReference type="ARBA" id="ARBA00022960"/>
    </source>
</evidence>
<dbReference type="GO" id="GO:0004180">
    <property type="term" value="F:carboxypeptidase activity"/>
    <property type="evidence" value="ECO:0007669"/>
    <property type="project" value="UniProtKB-KW"/>
</dbReference>
<dbReference type="InterPro" id="IPR001967">
    <property type="entry name" value="Peptidase_S11_N"/>
</dbReference>
<evidence type="ECO:0000313" key="11">
    <source>
        <dbReference type="Proteomes" id="UP001431693"/>
    </source>
</evidence>
<dbReference type="EMBL" id="JASJEX010000001">
    <property type="protein sequence ID" value="MDJ1128949.1"/>
    <property type="molecule type" value="Genomic_DNA"/>
</dbReference>
<keyword evidence="3 10" id="KW-0378">Hydrolase</keyword>
<keyword evidence="10" id="KW-0645">Protease</keyword>
<accession>A0ABT6ZJG8</accession>
<dbReference type="RefSeq" id="WP_283712584.1">
    <property type="nucleotide sequence ID" value="NZ_JASJEW010000001.1"/>
</dbReference>
<dbReference type="InterPro" id="IPR012338">
    <property type="entry name" value="Beta-lactam/transpept-like"/>
</dbReference>
<keyword evidence="6" id="KW-0961">Cell wall biogenesis/degradation</keyword>
<evidence type="ECO:0000256" key="5">
    <source>
        <dbReference type="ARBA" id="ARBA00022984"/>
    </source>
</evidence>
<evidence type="ECO:0000256" key="3">
    <source>
        <dbReference type="ARBA" id="ARBA00022801"/>
    </source>
</evidence>
<dbReference type="PANTHER" id="PTHR21581">
    <property type="entry name" value="D-ALANYL-D-ALANINE CARBOXYPEPTIDASE"/>
    <property type="match status" value="1"/>
</dbReference>
<comment type="similarity">
    <text evidence="1 7">Belongs to the peptidase S11 family.</text>
</comment>
<keyword evidence="4" id="KW-0133">Cell shape</keyword>
<sequence length="366" mass="38984">MRRSAPFLMAALTAVALFLAPVPAHADAVTPSFADDLEAQSWLLTDSRGRVLASANADKSMEPASTTKIMTAMVVLDSGVSMDTAYTVPEMPSDWENPQLAGYEAGTTATVRDLLEVMLVYSANDAAQTLAVGLAGSIDAFADLMNQKAHEIGMTATTFKNPSGMEEAGHTSTATDLVTMGRYALDNYPFIARMVRTHEVTVPVNGVDKAFESTDALMPVYPALIGIKTGAVSAGYAFLGAARSDGVTLYSCVLGCPTPWGRFQDTLDLMQWAYARYASLTFAKEGQVLGWRPFAFRFGYMVPVVWDQTVSGPVWPDGGATTYSRVVPASDQLMVPGEQCGASLWTQDGRTVAAGSLSVARAVVRA</sequence>
<reference evidence="10" key="1">
    <citation type="submission" date="2023-05" db="EMBL/GenBank/DDBJ databases">
        <title>[olsenella] sp. nov., isolated from a pig farm feces dump.</title>
        <authorList>
            <person name="Chang Y.-H."/>
        </authorList>
    </citation>
    <scope>NUCLEOTIDE SEQUENCE</scope>
    <source>
        <strain evidence="10">YH-ols2217</strain>
    </source>
</reference>
<evidence type="ECO:0000256" key="8">
    <source>
        <dbReference type="SAM" id="SignalP"/>
    </source>
</evidence>
<evidence type="ECO:0000256" key="7">
    <source>
        <dbReference type="RuleBase" id="RU004016"/>
    </source>
</evidence>
<keyword evidence="11" id="KW-1185">Reference proteome</keyword>
<evidence type="ECO:0000256" key="2">
    <source>
        <dbReference type="ARBA" id="ARBA00022729"/>
    </source>
</evidence>
<evidence type="ECO:0000259" key="9">
    <source>
        <dbReference type="Pfam" id="PF00768"/>
    </source>
</evidence>
<dbReference type="EC" id="3.4.-.-" evidence="10"/>